<organism evidence="2 3">
    <name type="scientific">Serratia plymuthica</name>
    <dbReference type="NCBI Taxonomy" id="82996"/>
    <lineage>
        <taxon>Bacteria</taxon>
        <taxon>Pseudomonadati</taxon>
        <taxon>Pseudomonadota</taxon>
        <taxon>Gammaproteobacteria</taxon>
        <taxon>Enterobacterales</taxon>
        <taxon>Yersiniaceae</taxon>
        <taxon>Serratia</taxon>
    </lineage>
</organism>
<gene>
    <name evidence="1" type="ORF">I6G64_21615</name>
    <name evidence="2" type="ORF">NCTC12961_03917</name>
</gene>
<dbReference type="GeneID" id="57667981"/>
<accession>A0A2X4UX81</accession>
<dbReference type="EMBL" id="LS483469">
    <property type="protein sequence ID" value="SQI43421.1"/>
    <property type="molecule type" value="Genomic_DNA"/>
</dbReference>
<dbReference type="Proteomes" id="UP000594967">
    <property type="component" value="Chromosome"/>
</dbReference>
<reference evidence="2 3" key="1">
    <citation type="submission" date="2018-06" db="EMBL/GenBank/DDBJ databases">
        <authorList>
            <consortium name="Pathogen Informatics"/>
            <person name="Doyle S."/>
        </authorList>
    </citation>
    <scope>NUCLEOTIDE SEQUENCE [LARGE SCALE GENOMIC DNA]</scope>
    <source>
        <strain evidence="2 3">NCTC12961</strain>
    </source>
</reference>
<evidence type="ECO:0000313" key="3">
    <source>
        <dbReference type="Proteomes" id="UP000248897"/>
    </source>
</evidence>
<dbReference type="Gene3D" id="3.30.429.10">
    <property type="entry name" value="Macrophage Migration Inhibitory Factor"/>
    <property type="match status" value="1"/>
</dbReference>
<dbReference type="RefSeq" id="WP_013813659.1">
    <property type="nucleotide sequence ID" value="NZ_CAMITG010000005.1"/>
</dbReference>
<dbReference type="Proteomes" id="UP000248897">
    <property type="component" value="Chromosome 1"/>
</dbReference>
<name>A0A2X4UX81_SERPL</name>
<evidence type="ECO:0000313" key="4">
    <source>
        <dbReference type="Proteomes" id="UP000594967"/>
    </source>
</evidence>
<dbReference type="OMA" id="TQEYRHQ"/>
<evidence type="ECO:0000313" key="1">
    <source>
        <dbReference type="EMBL" id="QPS20131.1"/>
    </source>
</evidence>
<reference evidence="1 4" key="2">
    <citation type="submission" date="2020-12" db="EMBL/GenBank/DDBJ databases">
        <title>FDA dAtabase for Regulatory Grade micrObial Sequences (FDA-ARGOS): Supporting development and validation of Infectious Disease Dx tests.</title>
        <authorList>
            <person name="Sproer C."/>
            <person name="Gronow S."/>
            <person name="Severitt S."/>
            <person name="Schroder I."/>
            <person name="Tallon L."/>
            <person name="Sadzewicz L."/>
            <person name="Zhao X."/>
            <person name="Boylan J."/>
            <person name="Ott S."/>
            <person name="Bowen H."/>
            <person name="Vavikolanu K."/>
            <person name="Mehta A."/>
            <person name="Aluvathingal J."/>
            <person name="Nadendla S."/>
            <person name="Lowell S."/>
            <person name="Myers T."/>
            <person name="Yan Y."/>
            <person name="Sichtig H."/>
        </authorList>
    </citation>
    <scope>NUCLEOTIDE SEQUENCE [LARGE SCALE GENOMIC DNA]</scope>
    <source>
        <strain evidence="1 4">FDAARGOS_907</strain>
    </source>
</reference>
<protein>
    <submittedName>
        <fullName evidence="2">Tautomerase enzyme</fullName>
    </submittedName>
    <submittedName>
        <fullName evidence="1">Tautomerase family protein</fullName>
    </submittedName>
</protein>
<evidence type="ECO:0000313" key="2">
    <source>
        <dbReference type="EMBL" id="SQI43421.1"/>
    </source>
</evidence>
<dbReference type="EMBL" id="CP065673">
    <property type="protein sequence ID" value="QPS20131.1"/>
    <property type="molecule type" value="Genomic_DNA"/>
</dbReference>
<keyword evidence="4" id="KW-1185">Reference proteome</keyword>
<dbReference type="InterPro" id="IPR014347">
    <property type="entry name" value="Tautomerase/MIF_sf"/>
</dbReference>
<sequence length="136" mass="15601">MPGITLTLSGLKNQKLTQKCVLLATQITCDVLRKNSFETMVIVRHVDDEDWFIDGKSLAEWGKNSFRLEVTIVDETCSKDQKSAYQKAIYNAMEQAIGNLHPQSNVHIIDCKAASYGYTGITQEYRYQHKDEFYKE</sequence>
<dbReference type="AlphaFoldDB" id="A0A2X4UX81"/>
<dbReference type="SUPFAM" id="SSF55331">
    <property type="entry name" value="Tautomerase/MIF"/>
    <property type="match status" value="1"/>
</dbReference>
<proteinExistence type="predicted"/>